<dbReference type="RefSeq" id="WP_168412177.1">
    <property type="nucleotide sequence ID" value="NZ_JAAXPW010000008.1"/>
</dbReference>
<accession>A0A840PRZ5</accession>
<organism evidence="1 2">
    <name type="scientific">Ureibacillus thermosphaericus</name>
    <dbReference type="NCBI Taxonomy" id="51173"/>
    <lineage>
        <taxon>Bacteria</taxon>
        <taxon>Bacillati</taxon>
        <taxon>Bacillota</taxon>
        <taxon>Bacilli</taxon>
        <taxon>Bacillales</taxon>
        <taxon>Caryophanaceae</taxon>
        <taxon>Ureibacillus</taxon>
    </lineage>
</organism>
<evidence type="ECO:0000313" key="1">
    <source>
        <dbReference type="EMBL" id="MBB5148670.1"/>
    </source>
</evidence>
<proteinExistence type="predicted"/>
<protein>
    <submittedName>
        <fullName evidence="1">Uncharacterized protein</fullName>
    </submittedName>
</protein>
<sequence>MSERISVKPTPIQRNIYDVAIELVNLHVSREPVDASELGELYTKYYAIAYTLSKKGAAELDNFLPEEIKSKFIKTSSW</sequence>
<keyword evidence="2" id="KW-1185">Reference proteome</keyword>
<dbReference type="EMBL" id="JACHGZ010000008">
    <property type="protein sequence ID" value="MBB5148670.1"/>
    <property type="molecule type" value="Genomic_DNA"/>
</dbReference>
<comment type="caution">
    <text evidence="1">The sequence shown here is derived from an EMBL/GenBank/DDBJ whole genome shotgun (WGS) entry which is preliminary data.</text>
</comment>
<gene>
    <name evidence="1" type="ORF">HNR36_001056</name>
</gene>
<evidence type="ECO:0000313" key="2">
    <source>
        <dbReference type="Proteomes" id="UP000557217"/>
    </source>
</evidence>
<name>A0A840PRZ5_URETH</name>
<dbReference type="AlphaFoldDB" id="A0A840PRZ5"/>
<reference evidence="1 2" key="1">
    <citation type="submission" date="2020-08" db="EMBL/GenBank/DDBJ databases">
        <title>Genomic Encyclopedia of Type Strains, Phase IV (KMG-IV): sequencing the most valuable type-strain genomes for metagenomic binning, comparative biology and taxonomic classification.</title>
        <authorList>
            <person name="Goeker M."/>
        </authorList>
    </citation>
    <scope>NUCLEOTIDE SEQUENCE [LARGE SCALE GENOMIC DNA]</scope>
    <source>
        <strain evidence="1 2">DSM 10633</strain>
    </source>
</reference>
<dbReference type="Proteomes" id="UP000557217">
    <property type="component" value="Unassembled WGS sequence"/>
</dbReference>